<dbReference type="SUPFAM" id="SSF53756">
    <property type="entry name" value="UDP-Glycosyltransferase/glycogen phosphorylase"/>
    <property type="match status" value="1"/>
</dbReference>
<accession>A0AAV8WP95</accession>
<protein>
    <recommendedName>
        <fullName evidence="7">UDP-glucuronosyltransferase</fullName>
    </recommendedName>
</protein>
<keyword evidence="3" id="KW-0808">Transferase</keyword>
<feature type="transmembrane region" description="Helical" evidence="4">
    <location>
        <begin position="342"/>
        <end position="364"/>
    </location>
</feature>
<evidence type="ECO:0000256" key="4">
    <source>
        <dbReference type="SAM" id="Phobius"/>
    </source>
</evidence>
<dbReference type="CDD" id="cd03784">
    <property type="entry name" value="GT1_Gtf-like"/>
    <property type="match status" value="1"/>
</dbReference>
<dbReference type="Pfam" id="PF00201">
    <property type="entry name" value="UDPGT"/>
    <property type="match status" value="2"/>
</dbReference>
<evidence type="ECO:0008006" key="7">
    <source>
        <dbReference type="Google" id="ProtNLM"/>
    </source>
</evidence>
<dbReference type="EMBL" id="JANEYF010005500">
    <property type="protein sequence ID" value="KAJ8927981.1"/>
    <property type="molecule type" value="Genomic_DNA"/>
</dbReference>
<keyword evidence="4" id="KW-0472">Membrane</keyword>
<evidence type="ECO:0000256" key="2">
    <source>
        <dbReference type="ARBA" id="ARBA00022676"/>
    </source>
</evidence>
<evidence type="ECO:0000256" key="1">
    <source>
        <dbReference type="ARBA" id="ARBA00009995"/>
    </source>
</evidence>
<name>A0AAV8WP95_9CUCU</name>
<dbReference type="Gene3D" id="3.40.50.2000">
    <property type="entry name" value="Glycogen Phosphorylase B"/>
    <property type="match status" value="1"/>
</dbReference>
<dbReference type="PANTHER" id="PTHR48043">
    <property type="entry name" value="EG:EG0003.4 PROTEIN-RELATED"/>
    <property type="match status" value="1"/>
</dbReference>
<dbReference type="GO" id="GO:0008194">
    <property type="term" value="F:UDP-glycosyltransferase activity"/>
    <property type="evidence" value="ECO:0007669"/>
    <property type="project" value="InterPro"/>
</dbReference>
<dbReference type="InterPro" id="IPR050271">
    <property type="entry name" value="UDP-glycosyltransferase"/>
</dbReference>
<keyword evidence="4" id="KW-1133">Transmembrane helix</keyword>
<gene>
    <name evidence="5" type="ORF">NQ314_019509</name>
</gene>
<evidence type="ECO:0000256" key="3">
    <source>
        <dbReference type="ARBA" id="ARBA00022679"/>
    </source>
</evidence>
<dbReference type="AlphaFoldDB" id="A0AAV8WP95"/>
<reference evidence="5" key="1">
    <citation type="journal article" date="2023" name="Insect Mol. Biol.">
        <title>Genome sequencing provides insights into the evolution of gene families encoding plant cell wall-degrading enzymes in longhorned beetles.</title>
        <authorList>
            <person name="Shin N.R."/>
            <person name="Okamura Y."/>
            <person name="Kirsch R."/>
            <person name="Pauchet Y."/>
        </authorList>
    </citation>
    <scope>NUCLEOTIDE SEQUENCE</scope>
    <source>
        <strain evidence="5">RBIC_L_NR</strain>
    </source>
</reference>
<keyword evidence="4" id="KW-0812">Transmembrane</keyword>
<dbReference type="PANTHER" id="PTHR48043:SF27">
    <property type="entry name" value="UDP-GLUCURONOSYLTRANSFERASE"/>
    <property type="match status" value="1"/>
</dbReference>
<dbReference type="Proteomes" id="UP001162156">
    <property type="component" value="Unassembled WGS sequence"/>
</dbReference>
<keyword evidence="6" id="KW-1185">Reference proteome</keyword>
<comment type="similarity">
    <text evidence="1">Belongs to the UDP-glycosyltransferase family.</text>
</comment>
<evidence type="ECO:0000313" key="5">
    <source>
        <dbReference type="EMBL" id="KAJ8927981.1"/>
    </source>
</evidence>
<keyword evidence="2" id="KW-0328">Glycosyltransferase</keyword>
<proteinExistence type="inferred from homology"/>
<sequence length="392" mass="44808">MGGLEEITPAGLVFYVRNFTNWDLVGSRMKGEEPVPPLEMVRYGYEACEVLLSDTETKDFLYSGHKFDLLILDGAYPECALGFVHHYNVPFMYINTVGFYTGSISLAGSPTPYSVTPFLALSLTDNMNFFQRTKNTIWNLAASTIHSIMDLEDFIRGSGDAGFIYFSMGSSVRAANMPNYLRRMLMIVFKNLPQRVLWKYEAEDDMPDLPTNVKLGRWLPQQDILAFVTHGGLLSMFETVYHGVPIVSLPVFCDHDSNAAKAEKDGYALKLDLSNLTAEKLLWAIKKVIYDPKYRKEVKKRQILLMDQLETPLQRAIYWTEYVLRHRGASHLQSPSRNLGVLQYYLIDVALVLLFTVMLFCFLVKLCWNLFVHYFVTGNVTVNGYRKNVKVE</sequence>
<evidence type="ECO:0000313" key="6">
    <source>
        <dbReference type="Proteomes" id="UP001162156"/>
    </source>
</evidence>
<dbReference type="InterPro" id="IPR002213">
    <property type="entry name" value="UDP_glucos_trans"/>
</dbReference>
<comment type="caution">
    <text evidence="5">The sequence shown here is derived from an EMBL/GenBank/DDBJ whole genome shotgun (WGS) entry which is preliminary data.</text>
</comment>
<dbReference type="FunFam" id="3.40.50.2000:FF:000050">
    <property type="entry name" value="UDP-glucuronosyltransferase"/>
    <property type="match status" value="1"/>
</dbReference>
<organism evidence="5 6">
    <name type="scientific">Rhamnusium bicolor</name>
    <dbReference type="NCBI Taxonomy" id="1586634"/>
    <lineage>
        <taxon>Eukaryota</taxon>
        <taxon>Metazoa</taxon>
        <taxon>Ecdysozoa</taxon>
        <taxon>Arthropoda</taxon>
        <taxon>Hexapoda</taxon>
        <taxon>Insecta</taxon>
        <taxon>Pterygota</taxon>
        <taxon>Neoptera</taxon>
        <taxon>Endopterygota</taxon>
        <taxon>Coleoptera</taxon>
        <taxon>Polyphaga</taxon>
        <taxon>Cucujiformia</taxon>
        <taxon>Chrysomeloidea</taxon>
        <taxon>Cerambycidae</taxon>
        <taxon>Lepturinae</taxon>
        <taxon>Rhagiini</taxon>
        <taxon>Rhamnusium</taxon>
    </lineage>
</organism>